<dbReference type="InterPro" id="IPR000792">
    <property type="entry name" value="Tscrpt_reg_LuxR_C"/>
</dbReference>
<feature type="transmembrane region" description="Helical" evidence="4">
    <location>
        <begin position="7"/>
        <end position="26"/>
    </location>
</feature>
<evidence type="ECO:0000259" key="5">
    <source>
        <dbReference type="PROSITE" id="PS50043"/>
    </source>
</evidence>
<dbReference type="PANTHER" id="PTHR44688">
    <property type="entry name" value="DNA-BINDING TRANSCRIPTIONAL ACTIVATOR DEVR_DOSR"/>
    <property type="match status" value="1"/>
</dbReference>
<dbReference type="SMART" id="SM00421">
    <property type="entry name" value="HTH_LUXR"/>
    <property type="match status" value="1"/>
</dbReference>
<dbReference type="InterPro" id="IPR016032">
    <property type="entry name" value="Sig_transdc_resp-reg_C-effctor"/>
</dbReference>
<keyword evidence="3" id="KW-0804">Transcription</keyword>
<gene>
    <name evidence="6" type="ORF">SDC9_66367</name>
</gene>
<dbReference type="GO" id="GO:0003677">
    <property type="term" value="F:DNA binding"/>
    <property type="evidence" value="ECO:0007669"/>
    <property type="project" value="UniProtKB-KW"/>
</dbReference>
<reference evidence="6" key="1">
    <citation type="submission" date="2019-08" db="EMBL/GenBank/DDBJ databases">
        <authorList>
            <person name="Kucharzyk K."/>
            <person name="Murdoch R.W."/>
            <person name="Higgins S."/>
            <person name="Loffler F."/>
        </authorList>
    </citation>
    <scope>NUCLEOTIDE SEQUENCE</scope>
</reference>
<sequence>MKQTNIKIITIASFTFFCAWMLSFVYEGQILYVFLAEAEISAELPVFLAIIFHGCGLFLAGFWIDDQMKALKAMLLATLICFVGSLLFILKLRTLWLPALYLMSFSAGVWMACWGDLYGRGIFAKERIKIAAAAIGSSTSLMIVFNVLAINVSPTLALGLAMLSLLPAFWFVRQLTDCAQIALPSEQSSANGLRRAFGMLCLFIVIITINSGLMFQIINPAFSSLLTLTSWYWAVPYVAAIILTARYAYLLNRSHILYGAIGMLGLGFIGFLVFDRSAASYLIVNTLILGSLGIIDLVWWTILGDMLEYHHNPVQLLGLGLGFNLLGILFGEAIANTLLDNSHLINPTTIGLTVVCLSLLILPPMHLALEHFVSEIKQHGTQRGKMDFDKINIPDCVKLTEREKEILQLLLQGYTYYLIAEALVISVSTVKTHVKNIYNKFGIRNKSELIKILDQKSS</sequence>
<keyword evidence="1" id="KW-0805">Transcription regulation</keyword>
<evidence type="ECO:0000313" key="6">
    <source>
        <dbReference type="EMBL" id="MPM19940.1"/>
    </source>
</evidence>
<dbReference type="Gene3D" id="1.10.10.10">
    <property type="entry name" value="Winged helix-like DNA-binding domain superfamily/Winged helix DNA-binding domain"/>
    <property type="match status" value="1"/>
</dbReference>
<organism evidence="6">
    <name type="scientific">bioreactor metagenome</name>
    <dbReference type="NCBI Taxonomy" id="1076179"/>
    <lineage>
        <taxon>unclassified sequences</taxon>
        <taxon>metagenomes</taxon>
        <taxon>ecological metagenomes</taxon>
    </lineage>
</organism>
<keyword evidence="4" id="KW-1133">Transmembrane helix</keyword>
<dbReference type="PROSITE" id="PS50043">
    <property type="entry name" value="HTH_LUXR_2"/>
    <property type="match status" value="1"/>
</dbReference>
<feature type="transmembrane region" description="Helical" evidence="4">
    <location>
        <begin position="256"/>
        <end position="274"/>
    </location>
</feature>
<feature type="transmembrane region" description="Helical" evidence="4">
    <location>
        <begin position="230"/>
        <end position="249"/>
    </location>
</feature>
<dbReference type="PANTHER" id="PTHR44688:SF16">
    <property type="entry name" value="DNA-BINDING TRANSCRIPTIONAL ACTIVATOR DEVR_DOSR"/>
    <property type="match status" value="1"/>
</dbReference>
<feature type="domain" description="HTH luxR-type" evidence="5">
    <location>
        <begin position="392"/>
        <end position="457"/>
    </location>
</feature>
<evidence type="ECO:0000256" key="3">
    <source>
        <dbReference type="ARBA" id="ARBA00023163"/>
    </source>
</evidence>
<dbReference type="PROSITE" id="PS00622">
    <property type="entry name" value="HTH_LUXR_1"/>
    <property type="match status" value="1"/>
</dbReference>
<dbReference type="CDD" id="cd06170">
    <property type="entry name" value="LuxR_C_like"/>
    <property type="match status" value="1"/>
</dbReference>
<keyword evidence="4" id="KW-0812">Transmembrane</keyword>
<proteinExistence type="predicted"/>
<accession>A0A644XUP8</accession>
<feature type="transmembrane region" description="Helical" evidence="4">
    <location>
        <begin position="96"/>
        <end position="118"/>
    </location>
</feature>
<dbReference type="Pfam" id="PF00196">
    <property type="entry name" value="GerE"/>
    <property type="match status" value="1"/>
</dbReference>
<dbReference type="PRINTS" id="PR00038">
    <property type="entry name" value="HTHLUXR"/>
</dbReference>
<comment type="caution">
    <text evidence="6">The sequence shown here is derived from an EMBL/GenBank/DDBJ whole genome shotgun (WGS) entry which is preliminary data.</text>
</comment>
<keyword evidence="2" id="KW-0238">DNA-binding</keyword>
<evidence type="ECO:0000256" key="1">
    <source>
        <dbReference type="ARBA" id="ARBA00023015"/>
    </source>
</evidence>
<feature type="transmembrane region" description="Helical" evidence="4">
    <location>
        <begin position="280"/>
        <end position="302"/>
    </location>
</feature>
<feature type="transmembrane region" description="Helical" evidence="4">
    <location>
        <begin position="314"/>
        <end position="338"/>
    </location>
</feature>
<feature type="transmembrane region" description="Helical" evidence="4">
    <location>
        <begin position="196"/>
        <end position="218"/>
    </location>
</feature>
<dbReference type="EMBL" id="VSSQ01003276">
    <property type="protein sequence ID" value="MPM19940.1"/>
    <property type="molecule type" value="Genomic_DNA"/>
</dbReference>
<name>A0A644XUP8_9ZZZZ</name>
<feature type="transmembrane region" description="Helical" evidence="4">
    <location>
        <begin position="46"/>
        <end position="64"/>
    </location>
</feature>
<keyword evidence="4" id="KW-0472">Membrane</keyword>
<dbReference type="InterPro" id="IPR036388">
    <property type="entry name" value="WH-like_DNA-bd_sf"/>
</dbReference>
<protein>
    <recommendedName>
        <fullName evidence="5">HTH luxR-type domain-containing protein</fullName>
    </recommendedName>
</protein>
<dbReference type="GO" id="GO:0006355">
    <property type="term" value="P:regulation of DNA-templated transcription"/>
    <property type="evidence" value="ECO:0007669"/>
    <property type="project" value="InterPro"/>
</dbReference>
<evidence type="ECO:0000256" key="2">
    <source>
        <dbReference type="ARBA" id="ARBA00023125"/>
    </source>
</evidence>
<feature type="transmembrane region" description="Helical" evidence="4">
    <location>
        <begin position="344"/>
        <end position="362"/>
    </location>
</feature>
<dbReference type="AlphaFoldDB" id="A0A644XUP8"/>
<evidence type="ECO:0000256" key="4">
    <source>
        <dbReference type="SAM" id="Phobius"/>
    </source>
</evidence>
<feature type="transmembrane region" description="Helical" evidence="4">
    <location>
        <begin position="71"/>
        <end position="90"/>
    </location>
</feature>
<dbReference type="SUPFAM" id="SSF46894">
    <property type="entry name" value="C-terminal effector domain of the bipartite response regulators"/>
    <property type="match status" value="1"/>
</dbReference>